<reference evidence="2" key="1">
    <citation type="journal article" date="2019" name="bioRxiv">
        <title>The Genome of the Zebra Mussel, Dreissena polymorpha: A Resource for Invasive Species Research.</title>
        <authorList>
            <person name="McCartney M.A."/>
            <person name="Auch B."/>
            <person name="Kono T."/>
            <person name="Mallez S."/>
            <person name="Zhang Y."/>
            <person name="Obille A."/>
            <person name="Becker A."/>
            <person name="Abrahante J.E."/>
            <person name="Garbe J."/>
            <person name="Badalamenti J.P."/>
            <person name="Herman A."/>
            <person name="Mangelson H."/>
            <person name="Liachko I."/>
            <person name="Sullivan S."/>
            <person name="Sone E.D."/>
            <person name="Koren S."/>
            <person name="Silverstein K.A.T."/>
            <person name="Beckman K.B."/>
            <person name="Gohl D.M."/>
        </authorList>
    </citation>
    <scope>NUCLEOTIDE SEQUENCE</scope>
    <source>
        <strain evidence="2">Duluth1</strain>
        <tissue evidence="2">Whole animal</tissue>
    </source>
</reference>
<keyword evidence="1" id="KW-0472">Membrane</keyword>
<organism evidence="2 3">
    <name type="scientific">Dreissena polymorpha</name>
    <name type="common">Zebra mussel</name>
    <name type="synonym">Mytilus polymorpha</name>
    <dbReference type="NCBI Taxonomy" id="45954"/>
    <lineage>
        <taxon>Eukaryota</taxon>
        <taxon>Metazoa</taxon>
        <taxon>Spiralia</taxon>
        <taxon>Lophotrochozoa</taxon>
        <taxon>Mollusca</taxon>
        <taxon>Bivalvia</taxon>
        <taxon>Autobranchia</taxon>
        <taxon>Heteroconchia</taxon>
        <taxon>Euheterodonta</taxon>
        <taxon>Imparidentia</taxon>
        <taxon>Neoheterodontei</taxon>
        <taxon>Myida</taxon>
        <taxon>Dreissenoidea</taxon>
        <taxon>Dreissenidae</taxon>
        <taxon>Dreissena</taxon>
    </lineage>
</organism>
<reference evidence="2" key="2">
    <citation type="submission" date="2020-11" db="EMBL/GenBank/DDBJ databases">
        <authorList>
            <person name="McCartney M.A."/>
            <person name="Auch B."/>
            <person name="Kono T."/>
            <person name="Mallez S."/>
            <person name="Becker A."/>
            <person name="Gohl D.M."/>
            <person name="Silverstein K.A.T."/>
            <person name="Koren S."/>
            <person name="Bechman K.B."/>
            <person name="Herman A."/>
            <person name="Abrahante J.E."/>
            <person name="Garbe J."/>
        </authorList>
    </citation>
    <scope>NUCLEOTIDE SEQUENCE</scope>
    <source>
        <strain evidence="2">Duluth1</strain>
        <tissue evidence="2">Whole animal</tissue>
    </source>
</reference>
<protein>
    <submittedName>
        <fullName evidence="2">Uncharacterized protein</fullName>
    </submittedName>
</protein>
<name>A0A9D3YHP7_DREPO</name>
<proteinExistence type="predicted"/>
<keyword evidence="3" id="KW-1185">Reference proteome</keyword>
<gene>
    <name evidence="2" type="ORF">DPMN_075893</name>
</gene>
<evidence type="ECO:0000313" key="3">
    <source>
        <dbReference type="Proteomes" id="UP000828390"/>
    </source>
</evidence>
<keyword evidence="1" id="KW-0812">Transmembrane</keyword>
<keyword evidence="1" id="KW-1133">Transmembrane helix</keyword>
<feature type="transmembrane region" description="Helical" evidence="1">
    <location>
        <begin position="46"/>
        <end position="63"/>
    </location>
</feature>
<evidence type="ECO:0000313" key="2">
    <source>
        <dbReference type="EMBL" id="KAH3700912.1"/>
    </source>
</evidence>
<sequence length="64" mass="7022">MAKYLDLEGSLTVTLVDGQMLDVVTDYMGIAEMAGFDTLYINNLKVFVTICCAFFGNAAPFFLV</sequence>
<dbReference type="AlphaFoldDB" id="A0A9D3YHP7"/>
<comment type="caution">
    <text evidence="2">The sequence shown here is derived from an EMBL/GenBank/DDBJ whole genome shotgun (WGS) entry which is preliminary data.</text>
</comment>
<accession>A0A9D3YHP7</accession>
<dbReference type="Proteomes" id="UP000828390">
    <property type="component" value="Unassembled WGS sequence"/>
</dbReference>
<evidence type="ECO:0000256" key="1">
    <source>
        <dbReference type="SAM" id="Phobius"/>
    </source>
</evidence>
<dbReference type="EMBL" id="JAIWYP010000015">
    <property type="protein sequence ID" value="KAH3700912.1"/>
    <property type="molecule type" value="Genomic_DNA"/>
</dbReference>